<feature type="transmembrane region" description="Helical" evidence="18">
    <location>
        <begin position="20"/>
        <end position="42"/>
    </location>
</feature>
<evidence type="ECO:0000259" key="19">
    <source>
        <dbReference type="PROSITE" id="PS50109"/>
    </source>
</evidence>
<evidence type="ECO:0000256" key="7">
    <source>
        <dbReference type="ARBA" id="ARBA00022553"/>
    </source>
</evidence>
<dbReference type="Gene3D" id="3.30.565.10">
    <property type="entry name" value="Histidine kinase-like ATPase, C-terminal domain"/>
    <property type="match status" value="1"/>
</dbReference>
<keyword evidence="14 18" id="KW-1133">Transmembrane helix</keyword>
<accession>A0A5B0WME2</accession>
<dbReference type="EC" id="2.7.13.3" evidence="3"/>
<sequence>MEWLAAITRMLALVAAGGVLGWYLGSALVGLTAASLLILFFWSHQIWRIERWLQDSTRPPPDVHGIWAELVARVYKQQRVAAETEERLQSTVDYLLDSFAAMRDGVVIVEEGGGIRWCNEAAQTFLGLRYPDDTGRAITNLVREPEFNEYLHAGSYTEPLVFETSGQVRRHLQVIITRFAEGDILLFIRDVTDRVRTEQMRRDFVGNVSHELRTPLTVIMGYLGTMLAGVDQMPAPYQRAMRQMEGQAVRMENLLKDLLWLSRIETTEGQQKHDLVDMTGLLEELREEVANAHPERTLRLQIDCREKIRGDYRELYSAVSNLVYNALKYSPEDGAVTISASCEDGRYCLAVEDEGIGIDAHHIPRLTERFYRVDDSRSSSTGGTGLGLAIVKHVAAAHGAQLNIDSTLGRGSTFKLLFPMAAENTGDMQAC</sequence>
<keyword evidence="7" id="KW-0597">Phosphoprotein</keyword>
<evidence type="ECO:0000256" key="2">
    <source>
        <dbReference type="ARBA" id="ARBA00004236"/>
    </source>
</evidence>
<dbReference type="GO" id="GO:0016036">
    <property type="term" value="P:cellular response to phosphate starvation"/>
    <property type="evidence" value="ECO:0007669"/>
    <property type="project" value="TreeGrafter"/>
</dbReference>
<comment type="function">
    <text evidence="17">Member of the two-component regulatory system PhoR/PhoB involved in the phosphate regulon genes expression. PhoR may function as a membrane-associated protein kinase that phosphorylates PhoB in response to environmental signals.</text>
</comment>
<dbReference type="SUPFAM" id="SSF55874">
    <property type="entry name" value="ATPase domain of HSP90 chaperone/DNA topoisomerase II/histidine kinase"/>
    <property type="match status" value="1"/>
</dbReference>
<evidence type="ECO:0000256" key="8">
    <source>
        <dbReference type="ARBA" id="ARBA00022592"/>
    </source>
</evidence>
<dbReference type="GO" id="GO:0005886">
    <property type="term" value="C:plasma membrane"/>
    <property type="evidence" value="ECO:0007669"/>
    <property type="project" value="UniProtKB-SubCell"/>
</dbReference>
<dbReference type="InterPro" id="IPR005467">
    <property type="entry name" value="His_kinase_dom"/>
</dbReference>
<keyword evidence="21" id="KW-1185">Reference proteome</keyword>
<evidence type="ECO:0000256" key="6">
    <source>
        <dbReference type="ARBA" id="ARBA00022475"/>
    </source>
</evidence>
<dbReference type="InterPro" id="IPR003661">
    <property type="entry name" value="HisK_dim/P_dom"/>
</dbReference>
<dbReference type="Pfam" id="PF00512">
    <property type="entry name" value="HisKA"/>
    <property type="match status" value="1"/>
</dbReference>
<keyword evidence="5" id="KW-0813">Transport</keyword>
<dbReference type="FunFam" id="3.30.565.10:FF:000006">
    <property type="entry name" value="Sensor histidine kinase WalK"/>
    <property type="match status" value="1"/>
</dbReference>
<dbReference type="Gene3D" id="1.10.287.130">
    <property type="match status" value="1"/>
</dbReference>
<evidence type="ECO:0000256" key="3">
    <source>
        <dbReference type="ARBA" id="ARBA00012438"/>
    </source>
</evidence>
<evidence type="ECO:0000313" key="20">
    <source>
        <dbReference type="EMBL" id="KAA1188142.1"/>
    </source>
</evidence>
<evidence type="ECO:0000256" key="13">
    <source>
        <dbReference type="ARBA" id="ARBA00022840"/>
    </source>
</evidence>
<evidence type="ECO:0000256" key="15">
    <source>
        <dbReference type="ARBA" id="ARBA00023012"/>
    </source>
</evidence>
<dbReference type="CDD" id="cd00082">
    <property type="entry name" value="HisKA"/>
    <property type="match status" value="1"/>
</dbReference>
<evidence type="ECO:0000256" key="12">
    <source>
        <dbReference type="ARBA" id="ARBA00022777"/>
    </source>
</evidence>
<dbReference type="CDD" id="cd00130">
    <property type="entry name" value="PAS"/>
    <property type="match status" value="1"/>
</dbReference>
<dbReference type="PROSITE" id="PS50109">
    <property type="entry name" value="HIS_KIN"/>
    <property type="match status" value="1"/>
</dbReference>
<dbReference type="Pfam" id="PF11808">
    <property type="entry name" value="PhoR"/>
    <property type="match status" value="1"/>
</dbReference>
<evidence type="ECO:0000256" key="14">
    <source>
        <dbReference type="ARBA" id="ARBA00022989"/>
    </source>
</evidence>
<dbReference type="AlphaFoldDB" id="A0A5B0WME2"/>
<dbReference type="InterPro" id="IPR036890">
    <property type="entry name" value="HATPase_C_sf"/>
</dbReference>
<dbReference type="PANTHER" id="PTHR45453:SF1">
    <property type="entry name" value="PHOSPHATE REGULON SENSOR PROTEIN PHOR"/>
    <property type="match status" value="1"/>
</dbReference>
<keyword evidence="13" id="KW-0067">ATP-binding</keyword>
<evidence type="ECO:0000256" key="11">
    <source>
        <dbReference type="ARBA" id="ARBA00022741"/>
    </source>
</evidence>
<dbReference type="InterPro" id="IPR003594">
    <property type="entry name" value="HATPase_dom"/>
</dbReference>
<evidence type="ECO:0000256" key="4">
    <source>
        <dbReference type="ARBA" id="ARBA00019665"/>
    </source>
</evidence>
<dbReference type="Pfam" id="PF13188">
    <property type="entry name" value="PAS_8"/>
    <property type="match status" value="1"/>
</dbReference>
<dbReference type="SUPFAM" id="SSF55785">
    <property type="entry name" value="PYP-like sensor domain (PAS domain)"/>
    <property type="match status" value="1"/>
</dbReference>
<dbReference type="SMART" id="SM00388">
    <property type="entry name" value="HisKA"/>
    <property type="match status" value="1"/>
</dbReference>
<reference evidence="20 21" key="1">
    <citation type="submission" date="2019-09" db="EMBL/GenBank/DDBJ databases">
        <authorList>
            <person name="Chen X.-Y."/>
        </authorList>
    </citation>
    <scope>NUCLEOTIDE SEQUENCE [LARGE SCALE GENOMIC DNA]</scope>
    <source>
        <strain evidence="20 21">NY5</strain>
    </source>
</reference>
<evidence type="ECO:0000256" key="1">
    <source>
        <dbReference type="ARBA" id="ARBA00000085"/>
    </source>
</evidence>
<keyword evidence="15" id="KW-0902">Two-component regulatory system</keyword>
<dbReference type="InterPro" id="IPR050351">
    <property type="entry name" value="BphY/WalK/GraS-like"/>
</dbReference>
<dbReference type="EMBL" id="VTUX01000011">
    <property type="protein sequence ID" value="KAA1188142.1"/>
    <property type="molecule type" value="Genomic_DNA"/>
</dbReference>
<dbReference type="GO" id="GO:0000155">
    <property type="term" value="F:phosphorelay sensor kinase activity"/>
    <property type="evidence" value="ECO:0007669"/>
    <property type="project" value="InterPro"/>
</dbReference>
<dbReference type="Proteomes" id="UP000323708">
    <property type="component" value="Unassembled WGS sequence"/>
</dbReference>
<dbReference type="SUPFAM" id="SSF47384">
    <property type="entry name" value="Homodimeric domain of signal transducing histidine kinase"/>
    <property type="match status" value="1"/>
</dbReference>
<evidence type="ECO:0000256" key="16">
    <source>
        <dbReference type="ARBA" id="ARBA00023136"/>
    </source>
</evidence>
<comment type="subcellular location">
    <subcellularLocation>
        <location evidence="2">Cell membrane</location>
    </subcellularLocation>
</comment>
<keyword evidence="8" id="KW-0592">Phosphate transport</keyword>
<dbReference type="RefSeq" id="WP_149613062.1">
    <property type="nucleotide sequence ID" value="NZ_VTUX01000011.1"/>
</dbReference>
<dbReference type="InterPro" id="IPR035965">
    <property type="entry name" value="PAS-like_dom_sf"/>
</dbReference>
<proteinExistence type="predicted"/>
<dbReference type="FunFam" id="1.10.287.130:FF:000001">
    <property type="entry name" value="Two-component sensor histidine kinase"/>
    <property type="match status" value="1"/>
</dbReference>
<evidence type="ECO:0000256" key="10">
    <source>
        <dbReference type="ARBA" id="ARBA00022692"/>
    </source>
</evidence>
<dbReference type="InterPro" id="IPR000014">
    <property type="entry name" value="PAS"/>
</dbReference>
<keyword evidence="6" id="KW-1003">Cell membrane</keyword>
<dbReference type="Pfam" id="PF02518">
    <property type="entry name" value="HATPase_c"/>
    <property type="match status" value="1"/>
</dbReference>
<dbReference type="InterPro" id="IPR014310">
    <property type="entry name" value="Sig_transdc_His_kinase_PhoR"/>
</dbReference>
<dbReference type="InterPro" id="IPR021766">
    <property type="entry name" value="PhoR_N"/>
</dbReference>
<comment type="catalytic activity">
    <reaction evidence="1">
        <text>ATP + protein L-histidine = ADP + protein N-phospho-L-histidine.</text>
        <dbReference type="EC" id="2.7.13.3"/>
    </reaction>
</comment>
<comment type="caution">
    <text evidence="20">The sequence shown here is derived from an EMBL/GenBank/DDBJ whole genome shotgun (WGS) entry which is preliminary data.</text>
</comment>
<evidence type="ECO:0000313" key="21">
    <source>
        <dbReference type="Proteomes" id="UP000323708"/>
    </source>
</evidence>
<dbReference type="GO" id="GO:0005524">
    <property type="term" value="F:ATP binding"/>
    <property type="evidence" value="ECO:0007669"/>
    <property type="project" value="UniProtKB-KW"/>
</dbReference>
<dbReference type="GO" id="GO:0004721">
    <property type="term" value="F:phosphoprotein phosphatase activity"/>
    <property type="evidence" value="ECO:0007669"/>
    <property type="project" value="InterPro"/>
</dbReference>
<feature type="domain" description="Histidine kinase" evidence="19">
    <location>
        <begin position="207"/>
        <end position="422"/>
    </location>
</feature>
<dbReference type="PRINTS" id="PR00344">
    <property type="entry name" value="BCTRLSENSOR"/>
</dbReference>
<organism evidence="20 21">
    <name type="scientific">Pseudohalioglobus sediminis</name>
    <dbReference type="NCBI Taxonomy" id="2606449"/>
    <lineage>
        <taxon>Bacteria</taxon>
        <taxon>Pseudomonadati</taxon>
        <taxon>Pseudomonadota</taxon>
        <taxon>Gammaproteobacteria</taxon>
        <taxon>Cellvibrionales</taxon>
        <taxon>Halieaceae</taxon>
        <taxon>Pseudohalioglobus</taxon>
    </lineage>
</organism>
<keyword evidence="12 20" id="KW-0418">Kinase</keyword>
<keyword evidence="11" id="KW-0547">Nucleotide-binding</keyword>
<keyword evidence="16 18" id="KW-0472">Membrane</keyword>
<dbReference type="NCBIfam" id="TIGR02966">
    <property type="entry name" value="phoR_proteo"/>
    <property type="match status" value="1"/>
</dbReference>
<dbReference type="SMART" id="SM00387">
    <property type="entry name" value="HATPase_c"/>
    <property type="match status" value="1"/>
</dbReference>
<evidence type="ECO:0000256" key="9">
    <source>
        <dbReference type="ARBA" id="ARBA00022679"/>
    </source>
</evidence>
<evidence type="ECO:0000256" key="5">
    <source>
        <dbReference type="ARBA" id="ARBA00022448"/>
    </source>
</evidence>
<keyword evidence="9" id="KW-0808">Transferase</keyword>
<dbReference type="GO" id="GO:0006817">
    <property type="term" value="P:phosphate ion transport"/>
    <property type="evidence" value="ECO:0007669"/>
    <property type="project" value="UniProtKB-KW"/>
</dbReference>
<name>A0A5B0WME2_9GAMM</name>
<gene>
    <name evidence="20" type="primary">phoR</name>
    <name evidence="20" type="ORF">F0M18_19080</name>
</gene>
<evidence type="ECO:0000256" key="18">
    <source>
        <dbReference type="SAM" id="Phobius"/>
    </source>
</evidence>
<dbReference type="InterPro" id="IPR004358">
    <property type="entry name" value="Sig_transdc_His_kin-like_C"/>
</dbReference>
<protein>
    <recommendedName>
        <fullName evidence="4">Phosphate regulon sensor protein PhoR</fullName>
        <ecNumber evidence="3">2.7.13.3</ecNumber>
    </recommendedName>
</protein>
<dbReference type="PANTHER" id="PTHR45453">
    <property type="entry name" value="PHOSPHATE REGULON SENSOR PROTEIN PHOR"/>
    <property type="match status" value="1"/>
</dbReference>
<evidence type="ECO:0000256" key="17">
    <source>
        <dbReference type="ARBA" id="ARBA00025207"/>
    </source>
</evidence>
<dbReference type="Gene3D" id="3.30.450.20">
    <property type="entry name" value="PAS domain"/>
    <property type="match status" value="1"/>
</dbReference>
<dbReference type="InterPro" id="IPR036097">
    <property type="entry name" value="HisK_dim/P_sf"/>
</dbReference>
<keyword evidence="10 18" id="KW-0812">Transmembrane</keyword>